<feature type="chain" id="PRO_5046696323" description="DUF4097 domain-containing protein" evidence="1">
    <location>
        <begin position="22"/>
        <end position="287"/>
    </location>
</feature>
<accession>A0ABP8MZ33</accession>
<sequence>MKPLLIPVLAGLVLACAQTSAQNLASTEKVTQEYTVANAGASTLVIYNINGFIHVEGTSGNKVSFSADKKITGKTQAGLDEGKREFKLGFEQKGDTIFAYIAEPFDTRPSRERRDWNNRREIDYDFTVDYTVKVPRQMNVRVSTVNRGDVTVNDVAGALRLRNVNGAIELTNARGATDVHTINGNVEANYVTAPLEPSSYYTLNGDIKVTYPASLSADLQFKSFQGEFYTDFPQAEIMPVQVVKNEERRGDKTVYKLNKTTAVRIGNGGKTLRFETFNGNVYIKKKS</sequence>
<name>A0ABP8MZ33_9BACT</name>
<dbReference type="EMBL" id="BAABHD010000029">
    <property type="protein sequence ID" value="GAA4457167.1"/>
    <property type="molecule type" value="Genomic_DNA"/>
</dbReference>
<reference evidence="4" key="1">
    <citation type="journal article" date="2019" name="Int. J. Syst. Evol. Microbiol.">
        <title>The Global Catalogue of Microorganisms (GCM) 10K type strain sequencing project: providing services to taxonomists for standard genome sequencing and annotation.</title>
        <authorList>
            <consortium name="The Broad Institute Genomics Platform"/>
            <consortium name="The Broad Institute Genome Sequencing Center for Infectious Disease"/>
            <person name="Wu L."/>
            <person name="Ma J."/>
        </authorList>
    </citation>
    <scope>NUCLEOTIDE SEQUENCE [LARGE SCALE GENOMIC DNA]</scope>
    <source>
        <strain evidence="4">JCM 17927</strain>
    </source>
</reference>
<keyword evidence="4" id="KW-1185">Reference proteome</keyword>
<dbReference type="PROSITE" id="PS51257">
    <property type="entry name" value="PROKAR_LIPOPROTEIN"/>
    <property type="match status" value="1"/>
</dbReference>
<feature type="signal peptide" evidence="1">
    <location>
        <begin position="1"/>
        <end position="21"/>
    </location>
</feature>
<evidence type="ECO:0000259" key="2">
    <source>
        <dbReference type="Pfam" id="PF13349"/>
    </source>
</evidence>
<comment type="caution">
    <text evidence="3">The sequence shown here is derived from an EMBL/GenBank/DDBJ whole genome shotgun (WGS) entry which is preliminary data.</text>
</comment>
<evidence type="ECO:0000313" key="4">
    <source>
        <dbReference type="Proteomes" id="UP001501175"/>
    </source>
</evidence>
<dbReference type="InterPro" id="IPR025164">
    <property type="entry name" value="Toastrack_DUF4097"/>
</dbReference>
<protein>
    <recommendedName>
        <fullName evidence="2">DUF4097 domain-containing protein</fullName>
    </recommendedName>
</protein>
<gene>
    <name evidence="3" type="ORF">GCM10023189_27460</name>
</gene>
<proteinExistence type="predicted"/>
<organism evidence="3 4">
    <name type="scientific">Nibrella saemangeumensis</name>
    <dbReference type="NCBI Taxonomy" id="1084526"/>
    <lineage>
        <taxon>Bacteria</taxon>
        <taxon>Pseudomonadati</taxon>
        <taxon>Bacteroidota</taxon>
        <taxon>Cytophagia</taxon>
        <taxon>Cytophagales</taxon>
        <taxon>Spirosomataceae</taxon>
        <taxon>Nibrella</taxon>
    </lineage>
</organism>
<evidence type="ECO:0000256" key="1">
    <source>
        <dbReference type="SAM" id="SignalP"/>
    </source>
</evidence>
<keyword evidence="1" id="KW-0732">Signal</keyword>
<dbReference type="RefSeq" id="WP_345244364.1">
    <property type="nucleotide sequence ID" value="NZ_BAABHD010000029.1"/>
</dbReference>
<evidence type="ECO:0000313" key="3">
    <source>
        <dbReference type="EMBL" id="GAA4457167.1"/>
    </source>
</evidence>
<feature type="domain" description="DUF4097" evidence="2">
    <location>
        <begin position="146"/>
        <end position="239"/>
    </location>
</feature>
<dbReference type="Pfam" id="PF13349">
    <property type="entry name" value="DUF4097"/>
    <property type="match status" value="1"/>
</dbReference>
<dbReference type="Proteomes" id="UP001501175">
    <property type="component" value="Unassembled WGS sequence"/>
</dbReference>